<dbReference type="AlphaFoldDB" id="A0AAE1Y2E2"/>
<accession>A0AAE1Y2E2</accession>
<sequence length="107" mass="11852">MWDIRAPCLLGVIIKRLDLWFGSGWIGLVRLFCGWILSRELVVSTFRLGLPIIVPFSFISDRLLPLRVDLINSSSSRLVGRVCQNVMILSRVHGASGDGQGGDTLLD</sequence>
<organism evidence="1 2">
    <name type="scientific">Sesamum alatum</name>
    <dbReference type="NCBI Taxonomy" id="300844"/>
    <lineage>
        <taxon>Eukaryota</taxon>
        <taxon>Viridiplantae</taxon>
        <taxon>Streptophyta</taxon>
        <taxon>Embryophyta</taxon>
        <taxon>Tracheophyta</taxon>
        <taxon>Spermatophyta</taxon>
        <taxon>Magnoliopsida</taxon>
        <taxon>eudicotyledons</taxon>
        <taxon>Gunneridae</taxon>
        <taxon>Pentapetalae</taxon>
        <taxon>asterids</taxon>
        <taxon>lamiids</taxon>
        <taxon>Lamiales</taxon>
        <taxon>Pedaliaceae</taxon>
        <taxon>Sesamum</taxon>
    </lineage>
</organism>
<comment type="caution">
    <text evidence="1">The sequence shown here is derived from an EMBL/GenBank/DDBJ whole genome shotgun (WGS) entry which is preliminary data.</text>
</comment>
<evidence type="ECO:0000313" key="1">
    <source>
        <dbReference type="EMBL" id="KAK4421996.1"/>
    </source>
</evidence>
<protein>
    <submittedName>
        <fullName evidence="1">Uncharacterized protein</fullName>
    </submittedName>
</protein>
<proteinExistence type="predicted"/>
<reference evidence="1" key="2">
    <citation type="journal article" date="2024" name="Plant">
        <title>Genomic evolution and insights into agronomic trait innovations of Sesamum species.</title>
        <authorList>
            <person name="Miao H."/>
            <person name="Wang L."/>
            <person name="Qu L."/>
            <person name="Liu H."/>
            <person name="Sun Y."/>
            <person name="Le M."/>
            <person name="Wang Q."/>
            <person name="Wei S."/>
            <person name="Zheng Y."/>
            <person name="Lin W."/>
            <person name="Duan Y."/>
            <person name="Cao H."/>
            <person name="Xiong S."/>
            <person name="Wang X."/>
            <person name="Wei L."/>
            <person name="Li C."/>
            <person name="Ma Q."/>
            <person name="Ju M."/>
            <person name="Zhao R."/>
            <person name="Li G."/>
            <person name="Mu C."/>
            <person name="Tian Q."/>
            <person name="Mei H."/>
            <person name="Zhang T."/>
            <person name="Gao T."/>
            <person name="Zhang H."/>
        </authorList>
    </citation>
    <scope>NUCLEOTIDE SEQUENCE</scope>
    <source>
        <strain evidence="1">3651</strain>
    </source>
</reference>
<keyword evidence="2" id="KW-1185">Reference proteome</keyword>
<dbReference type="Proteomes" id="UP001293254">
    <property type="component" value="Unassembled WGS sequence"/>
</dbReference>
<reference evidence="1" key="1">
    <citation type="submission" date="2020-06" db="EMBL/GenBank/DDBJ databases">
        <authorList>
            <person name="Li T."/>
            <person name="Hu X."/>
            <person name="Zhang T."/>
            <person name="Song X."/>
            <person name="Zhang H."/>
            <person name="Dai N."/>
            <person name="Sheng W."/>
            <person name="Hou X."/>
            <person name="Wei L."/>
        </authorList>
    </citation>
    <scope>NUCLEOTIDE SEQUENCE</scope>
    <source>
        <strain evidence="1">3651</strain>
        <tissue evidence="1">Leaf</tissue>
    </source>
</reference>
<name>A0AAE1Y2E2_9LAMI</name>
<evidence type="ECO:0000313" key="2">
    <source>
        <dbReference type="Proteomes" id="UP001293254"/>
    </source>
</evidence>
<gene>
    <name evidence="1" type="ORF">Salat_2150300</name>
</gene>
<dbReference type="EMBL" id="JACGWO010000008">
    <property type="protein sequence ID" value="KAK4421996.1"/>
    <property type="molecule type" value="Genomic_DNA"/>
</dbReference>